<organism evidence="1">
    <name type="scientific">Mycobacterium xenopi 4042</name>
    <dbReference type="NCBI Taxonomy" id="1299334"/>
    <lineage>
        <taxon>Bacteria</taxon>
        <taxon>Bacillati</taxon>
        <taxon>Actinomycetota</taxon>
        <taxon>Actinomycetes</taxon>
        <taxon>Mycobacteriales</taxon>
        <taxon>Mycobacteriaceae</taxon>
        <taxon>Mycobacterium</taxon>
    </lineage>
</organism>
<dbReference type="AlphaFoldDB" id="X8AMW1"/>
<dbReference type="InterPro" id="IPR053158">
    <property type="entry name" value="CapK_Type1_Caps_Biosynth"/>
</dbReference>
<accession>X8AMW1</accession>
<dbReference type="PATRIC" id="fig|1299334.3.peg.5405"/>
<evidence type="ECO:0000313" key="1">
    <source>
        <dbReference type="EMBL" id="EUA32939.1"/>
    </source>
</evidence>
<name>X8AMW1_MYCXE</name>
<evidence type="ECO:0008006" key="2">
    <source>
        <dbReference type="Google" id="ProtNLM"/>
    </source>
</evidence>
<dbReference type="PANTHER" id="PTHR36932:SF1">
    <property type="entry name" value="CAPSULAR POLYSACCHARIDE BIOSYNTHESIS PROTEIN"/>
    <property type="match status" value="1"/>
</dbReference>
<dbReference type="Gene3D" id="3.40.50.12780">
    <property type="entry name" value="N-terminal domain of ligase-like"/>
    <property type="match status" value="1"/>
</dbReference>
<gene>
    <name evidence="1" type="ORF">I553_8976</name>
</gene>
<dbReference type="PANTHER" id="PTHR36932">
    <property type="entry name" value="CAPSULAR POLYSACCHARIDE BIOSYNTHESIS PROTEIN"/>
    <property type="match status" value="1"/>
</dbReference>
<protein>
    <recommendedName>
        <fullName evidence="2">AMP-binding enzyme family protein</fullName>
    </recommendedName>
</protein>
<comment type="caution">
    <text evidence="1">The sequence shown here is derived from an EMBL/GenBank/DDBJ whole genome shotgun (WGS) entry which is preliminary data.</text>
</comment>
<sequence>MAWPFLTLLAKQRELRRNTKMSRPELEAIKLEKFRRLVRHIKAKSPYYAEIVKEHGINPEICVPQDFPVLTKSMLMANFDRIVTDRKITKHAIAEFLTRSTAPNELLFGEYHVVHTSGTSGEVGYFLYSERDWVQGIAALGRNLAQERPVRKRSGRFRIAYYATATATTPSCR</sequence>
<dbReference type="EMBL" id="JAOB01000050">
    <property type="protein sequence ID" value="EUA32939.1"/>
    <property type="molecule type" value="Genomic_DNA"/>
</dbReference>
<reference evidence="1" key="1">
    <citation type="submission" date="2014-01" db="EMBL/GenBank/DDBJ databases">
        <authorList>
            <person name="Brown-Elliot B."/>
            <person name="Wallace R."/>
            <person name="Lenaerts A."/>
            <person name="Ordway D."/>
            <person name="DeGroote M.A."/>
            <person name="Parker T."/>
            <person name="Sizemore C."/>
            <person name="Tallon L.J."/>
            <person name="Sadzewicz L.K."/>
            <person name="Sengamalay N."/>
            <person name="Fraser C.M."/>
            <person name="Hine E."/>
            <person name="Shefchek K.A."/>
            <person name="Das S.P."/>
            <person name="Tettelin H."/>
        </authorList>
    </citation>
    <scope>NUCLEOTIDE SEQUENCE [LARGE SCALE GENOMIC DNA]</scope>
    <source>
        <strain evidence="1">4042</strain>
    </source>
</reference>
<dbReference type="InterPro" id="IPR042099">
    <property type="entry name" value="ANL_N_sf"/>
</dbReference>
<proteinExistence type="predicted"/>